<protein>
    <recommendedName>
        <fullName evidence="2">Zn(2)-C6 fungal-type domain-containing protein</fullName>
    </recommendedName>
</protein>
<dbReference type="SMART" id="SM00066">
    <property type="entry name" value="GAL4"/>
    <property type="match status" value="1"/>
</dbReference>
<dbReference type="PROSITE" id="PS50048">
    <property type="entry name" value="ZN2_CY6_FUNGAL_2"/>
    <property type="match status" value="1"/>
</dbReference>
<organism evidence="3 4">
    <name type="scientific">Microdochium trichocladiopsis</name>
    <dbReference type="NCBI Taxonomy" id="1682393"/>
    <lineage>
        <taxon>Eukaryota</taxon>
        <taxon>Fungi</taxon>
        <taxon>Dikarya</taxon>
        <taxon>Ascomycota</taxon>
        <taxon>Pezizomycotina</taxon>
        <taxon>Sordariomycetes</taxon>
        <taxon>Xylariomycetidae</taxon>
        <taxon>Xylariales</taxon>
        <taxon>Microdochiaceae</taxon>
        <taxon>Microdochium</taxon>
    </lineage>
</organism>
<dbReference type="PROSITE" id="PS00463">
    <property type="entry name" value="ZN2_CY6_FUNGAL_1"/>
    <property type="match status" value="1"/>
</dbReference>
<dbReference type="EMBL" id="JAGTJQ010000006">
    <property type="protein sequence ID" value="KAH7029596.1"/>
    <property type="molecule type" value="Genomic_DNA"/>
</dbReference>
<reference evidence="3" key="1">
    <citation type="journal article" date="2021" name="Nat. Commun.">
        <title>Genetic determinants of endophytism in the Arabidopsis root mycobiome.</title>
        <authorList>
            <person name="Mesny F."/>
            <person name="Miyauchi S."/>
            <person name="Thiergart T."/>
            <person name="Pickel B."/>
            <person name="Atanasova L."/>
            <person name="Karlsson M."/>
            <person name="Huettel B."/>
            <person name="Barry K.W."/>
            <person name="Haridas S."/>
            <person name="Chen C."/>
            <person name="Bauer D."/>
            <person name="Andreopoulos W."/>
            <person name="Pangilinan J."/>
            <person name="LaButti K."/>
            <person name="Riley R."/>
            <person name="Lipzen A."/>
            <person name="Clum A."/>
            <person name="Drula E."/>
            <person name="Henrissat B."/>
            <person name="Kohler A."/>
            <person name="Grigoriev I.V."/>
            <person name="Martin F.M."/>
            <person name="Hacquard S."/>
        </authorList>
    </citation>
    <scope>NUCLEOTIDE SEQUENCE</scope>
    <source>
        <strain evidence="3">MPI-CAGE-CH-0230</strain>
    </source>
</reference>
<dbReference type="CDD" id="cd00067">
    <property type="entry name" value="GAL4"/>
    <property type="match status" value="1"/>
</dbReference>
<feature type="domain" description="Zn(2)-C6 fungal-type" evidence="2">
    <location>
        <begin position="19"/>
        <end position="49"/>
    </location>
</feature>
<proteinExistence type="predicted"/>
<dbReference type="GO" id="GO:0001228">
    <property type="term" value="F:DNA-binding transcription activator activity, RNA polymerase II-specific"/>
    <property type="evidence" value="ECO:0007669"/>
    <property type="project" value="TreeGrafter"/>
</dbReference>
<dbReference type="RefSeq" id="XP_046011884.1">
    <property type="nucleotide sequence ID" value="XM_046151734.1"/>
</dbReference>
<dbReference type="InterPro" id="IPR053157">
    <property type="entry name" value="Sterol_Uptake_Regulator"/>
</dbReference>
<dbReference type="Pfam" id="PF11951">
    <property type="entry name" value="Fungal_trans_2"/>
    <property type="match status" value="1"/>
</dbReference>
<dbReference type="GO" id="GO:0008270">
    <property type="term" value="F:zinc ion binding"/>
    <property type="evidence" value="ECO:0007669"/>
    <property type="project" value="InterPro"/>
</dbReference>
<dbReference type="GeneID" id="70181280"/>
<dbReference type="Pfam" id="PF00172">
    <property type="entry name" value="Zn_clus"/>
    <property type="match status" value="1"/>
</dbReference>
<sequence length="424" mass="47148">MPPILPRGGRQRHSKSRSGCRSCKDRKVKCGEERPSCQNCQRRGISCSFTSTAARLPLARALPILAADAAGNSSNSTGSFAVLDLELLHHYTVSTAATLSSEPIVRSWFQVEVPQLAFTHPFVLSSVLALAASHLAHFRPEARRRYATEAAARHTVATSLASPLLSKITASNAVPLYCFSILTLFISFASRREDEELFSRNDSVVPSWLNLFRGVRTVLESNNRHILTSKIAFLFGTSTTVNKKWDSHQSEPEALEDFRTYIVASATTTNATLATTAAHRSIETLTEEQSNYILEALVDLKRAYYAFYGSTYSSTATATSNNNAASNNPDGSSTDEAKTRSIFTWMYKLSDGYVSMLRARQPDALCLLAFFGVLLHRLEHKWWLRGWGVHLVSRIHAAVNDAHRFWLRWPILEIGWIPPVATEP</sequence>
<dbReference type="PANTHER" id="PTHR47784">
    <property type="entry name" value="STEROL UPTAKE CONTROL PROTEIN 2"/>
    <property type="match status" value="1"/>
</dbReference>
<dbReference type="InterPro" id="IPR001138">
    <property type="entry name" value="Zn2Cys6_DnaBD"/>
</dbReference>
<evidence type="ECO:0000313" key="3">
    <source>
        <dbReference type="EMBL" id="KAH7029596.1"/>
    </source>
</evidence>
<keyword evidence="4" id="KW-1185">Reference proteome</keyword>
<name>A0A9P8Y4M0_9PEZI</name>
<dbReference type="InterPro" id="IPR036864">
    <property type="entry name" value="Zn2-C6_fun-type_DNA-bd_sf"/>
</dbReference>
<keyword evidence="1" id="KW-0539">Nucleus</keyword>
<dbReference type="InterPro" id="IPR021858">
    <property type="entry name" value="Fun_TF"/>
</dbReference>
<dbReference type="SUPFAM" id="SSF57701">
    <property type="entry name" value="Zn2/Cys6 DNA-binding domain"/>
    <property type="match status" value="1"/>
</dbReference>
<evidence type="ECO:0000259" key="2">
    <source>
        <dbReference type="PROSITE" id="PS50048"/>
    </source>
</evidence>
<gene>
    <name evidence="3" type="ORF">B0I36DRAFT_291401</name>
</gene>
<accession>A0A9P8Y4M0</accession>
<dbReference type="AlphaFoldDB" id="A0A9P8Y4M0"/>
<comment type="caution">
    <text evidence="3">The sequence shown here is derived from an EMBL/GenBank/DDBJ whole genome shotgun (WGS) entry which is preliminary data.</text>
</comment>
<dbReference type="OrthoDB" id="416217at2759"/>
<evidence type="ECO:0000313" key="4">
    <source>
        <dbReference type="Proteomes" id="UP000756346"/>
    </source>
</evidence>
<evidence type="ECO:0000256" key="1">
    <source>
        <dbReference type="ARBA" id="ARBA00023242"/>
    </source>
</evidence>
<dbReference type="PANTHER" id="PTHR47784:SF5">
    <property type="entry name" value="STEROL UPTAKE CONTROL PROTEIN 2"/>
    <property type="match status" value="1"/>
</dbReference>
<dbReference type="Proteomes" id="UP000756346">
    <property type="component" value="Unassembled WGS sequence"/>
</dbReference>
<dbReference type="PRINTS" id="PR00755">
    <property type="entry name" value="AFLATOXINBRP"/>
</dbReference>
<dbReference type="Gene3D" id="4.10.240.10">
    <property type="entry name" value="Zn(2)-C6 fungal-type DNA-binding domain"/>
    <property type="match status" value="1"/>
</dbReference>